<dbReference type="AlphaFoldDB" id="A0A6G7LTD4"/>
<protein>
    <submittedName>
        <fullName evidence="3">Uncharacterized protein</fullName>
    </submittedName>
</protein>
<dbReference type="Proteomes" id="UP000502117">
    <property type="component" value="Chromosome"/>
</dbReference>
<keyword evidence="4" id="KW-1185">Reference proteome</keyword>
<organism evidence="3 5">
    <name type="scientific">Shewanella chilikensis</name>
    <dbReference type="NCBI Taxonomy" id="558541"/>
    <lineage>
        <taxon>Bacteria</taxon>
        <taxon>Pseudomonadati</taxon>
        <taxon>Pseudomonadota</taxon>
        <taxon>Gammaproteobacteria</taxon>
        <taxon>Alteromonadales</taxon>
        <taxon>Shewanellaceae</taxon>
        <taxon>Shewanella</taxon>
    </lineage>
</organism>
<dbReference type="EMBL" id="CP045857">
    <property type="protein sequence ID" value="QIJ05000.1"/>
    <property type="molecule type" value="Genomic_DNA"/>
</dbReference>
<evidence type="ECO:0000256" key="1">
    <source>
        <dbReference type="SAM" id="Coils"/>
    </source>
</evidence>
<name>A0A6G7LTD4_9GAMM</name>
<reference evidence="2 4" key="1">
    <citation type="submission" date="2018-06" db="EMBL/GenBank/DDBJ databases">
        <title>Genomic Encyclopedia of Type Strains, Phase III (KMG-III): the genomes of soil and plant-associated and newly described type strains.</title>
        <authorList>
            <person name="Whitman W."/>
        </authorList>
    </citation>
    <scope>NUCLEOTIDE SEQUENCE [LARGE SCALE GENOMIC DNA]</scope>
    <source>
        <strain evidence="2 4">JC5</strain>
    </source>
</reference>
<evidence type="ECO:0000313" key="5">
    <source>
        <dbReference type="Proteomes" id="UP000502117"/>
    </source>
</evidence>
<sequence length="177" mass="20456">MKTVSLFASKTLEIGSARQARLYQAGRIGYQLMRGAKGVNPVLVWVDAAISVLDCLNSYFKLQRAKEVTEQLQAQKRTLQHQLKNLSKQMALEQTLWQMEAEERMTLLQHRLQHDNHLTTQLVAELQSRRQSLELFLGQLQHLRSTARRECPELRRLSRLTDELMKAQLLCLVGAFE</sequence>
<proteinExistence type="predicted"/>
<dbReference type="RefSeq" id="WP_101055922.1">
    <property type="nucleotide sequence ID" value="NZ_BMXX01000016.1"/>
</dbReference>
<reference evidence="3 5" key="2">
    <citation type="submission" date="2019-11" db="EMBL/GenBank/DDBJ databases">
        <title>Complete Genome Sequence of Shewanella chilikensis Strain DC57, Isolated from Corroded Seal Rings at a floating production facility in Australia.</title>
        <authorList>
            <person name="Salgar-Chaparro S.J."/>
            <person name="Castillo-Villamizar G.A."/>
            <person name="Poehlein A."/>
            <person name="Daniel R."/>
            <person name="Machuca L."/>
        </authorList>
    </citation>
    <scope>NUCLEOTIDE SEQUENCE [LARGE SCALE GENOMIC DNA]</scope>
    <source>
        <strain evidence="3 5">DC57</strain>
    </source>
</reference>
<accession>A0A6G7LTD4</accession>
<evidence type="ECO:0000313" key="4">
    <source>
        <dbReference type="Proteomes" id="UP000247584"/>
    </source>
</evidence>
<keyword evidence="1" id="KW-0175">Coiled coil</keyword>
<dbReference type="EMBL" id="QJSY01000013">
    <property type="protein sequence ID" value="PYE58581.1"/>
    <property type="molecule type" value="Genomic_DNA"/>
</dbReference>
<gene>
    <name evidence="2" type="ORF">C8J23_11376</name>
    <name evidence="3" type="ORF">GII14_13180</name>
</gene>
<evidence type="ECO:0000313" key="3">
    <source>
        <dbReference type="EMBL" id="QIJ05000.1"/>
    </source>
</evidence>
<dbReference type="GeneID" id="99800645"/>
<dbReference type="KEGG" id="schk:GII14_13180"/>
<evidence type="ECO:0000313" key="2">
    <source>
        <dbReference type="EMBL" id="PYE58581.1"/>
    </source>
</evidence>
<dbReference type="Proteomes" id="UP000247584">
    <property type="component" value="Unassembled WGS sequence"/>
</dbReference>
<feature type="coiled-coil region" evidence="1">
    <location>
        <begin position="62"/>
        <end position="89"/>
    </location>
</feature>